<accession>A0A2P8I603</accession>
<name>A0A2P8I603_SACCR</name>
<dbReference type="Gene3D" id="3.90.1640.20">
    <property type="entry name" value="TON_0340"/>
    <property type="match status" value="1"/>
</dbReference>
<dbReference type="PANTHER" id="PTHR32022:SF10">
    <property type="entry name" value="D-GLUTAMATE CYCLASE, MITOCHONDRIAL"/>
    <property type="match status" value="1"/>
</dbReference>
<dbReference type="Pfam" id="PF14336">
    <property type="entry name" value="GLUCM-like_C"/>
    <property type="match status" value="1"/>
</dbReference>
<dbReference type="AlphaFoldDB" id="A0A2P8I603"/>
<dbReference type="RefSeq" id="WP_219910775.1">
    <property type="nucleotide sequence ID" value="NZ_PYAX01000008.1"/>
</dbReference>
<evidence type="ECO:0000259" key="1">
    <source>
        <dbReference type="Pfam" id="PF14336"/>
    </source>
</evidence>
<dbReference type="Proteomes" id="UP000241118">
    <property type="component" value="Unassembled WGS sequence"/>
</dbReference>
<sequence>MTDRAADTISAIESRVATDIGRGSGELAPHTRGSLHQAALTLTTVRPSHVVVLTGFYIPTATPPLPETDGPLGAVQIASAVVALGGTARILTDSLSAPAIETVLRYAGLSLPVDIAPIPGEAGEKAYLEWEEELLATYTSPTSPVTCMVSVERAGPAADGNVYNMRAIDISGYTAPLHRVFEHGPWTTIGIGDGGNEIGMGVLPAELVSQHVRHGSTIHCRVGCESLIVAGTSNWGAAGLVAATQIVSASRNSAVASLLDPNWSIGALTALTSTRTAVDGVLQHPSPTVDGLDQERYTGILAQLAELAQS</sequence>
<dbReference type="EMBL" id="PYAX01000008">
    <property type="protein sequence ID" value="PSL53897.1"/>
    <property type="molecule type" value="Genomic_DNA"/>
</dbReference>
<proteinExistence type="predicted"/>
<organism evidence="2 3">
    <name type="scientific">Saccharothrix carnea</name>
    <dbReference type="NCBI Taxonomy" id="1280637"/>
    <lineage>
        <taxon>Bacteria</taxon>
        <taxon>Bacillati</taxon>
        <taxon>Actinomycetota</taxon>
        <taxon>Actinomycetes</taxon>
        <taxon>Pseudonocardiales</taxon>
        <taxon>Pseudonocardiaceae</taxon>
        <taxon>Saccharothrix</taxon>
    </lineage>
</organism>
<dbReference type="PANTHER" id="PTHR32022">
    <property type="entry name" value="D-GLUTAMATE CYCLASE, MITOCHONDRIAL"/>
    <property type="match status" value="1"/>
</dbReference>
<gene>
    <name evidence="2" type="ORF">B0I31_108344</name>
</gene>
<evidence type="ECO:0000313" key="3">
    <source>
        <dbReference type="Proteomes" id="UP000241118"/>
    </source>
</evidence>
<dbReference type="InterPro" id="IPR025504">
    <property type="entry name" value="GLUCM_C"/>
</dbReference>
<comment type="caution">
    <text evidence="2">The sequence shown here is derived from an EMBL/GenBank/DDBJ whole genome shotgun (WGS) entry which is preliminary data.</text>
</comment>
<feature type="domain" description="D-glutamate cyclase-like C-terminal" evidence="1">
    <location>
        <begin position="13"/>
        <end position="304"/>
    </location>
</feature>
<protein>
    <submittedName>
        <fullName evidence="2">Uncharacterized protein DUF4392</fullName>
    </submittedName>
</protein>
<reference evidence="2 3" key="1">
    <citation type="submission" date="2018-03" db="EMBL/GenBank/DDBJ databases">
        <title>Genomic Encyclopedia of Type Strains, Phase III (KMG-III): the genomes of soil and plant-associated and newly described type strains.</title>
        <authorList>
            <person name="Whitman W."/>
        </authorList>
    </citation>
    <scope>NUCLEOTIDE SEQUENCE [LARGE SCALE GENOMIC DNA]</scope>
    <source>
        <strain evidence="2 3">CGMCC 4.7097</strain>
    </source>
</reference>
<keyword evidence="3" id="KW-1185">Reference proteome</keyword>
<evidence type="ECO:0000313" key="2">
    <source>
        <dbReference type="EMBL" id="PSL53897.1"/>
    </source>
</evidence>